<feature type="chain" id="PRO_5023052868" evidence="1">
    <location>
        <begin position="18"/>
        <end position="594"/>
    </location>
</feature>
<dbReference type="EMBL" id="VSWC01000014">
    <property type="protein sequence ID" value="KAA1114910.1"/>
    <property type="molecule type" value="Genomic_DNA"/>
</dbReference>
<comment type="caution">
    <text evidence="2">The sequence shown here is derived from an EMBL/GenBank/DDBJ whole genome shotgun (WGS) entry which is preliminary data.</text>
</comment>
<dbReference type="Proteomes" id="UP000324748">
    <property type="component" value="Unassembled WGS sequence"/>
</dbReference>
<dbReference type="OrthoDB" id="10515506at2759"/>
<organism evidence="2 3">
    <name type="scientific">Puccinia graminis f. sp. tritici</name>
    <dbReference type="NCBI Taxonomy" id="56615"/>
    <lineage>
        <taxon>Eukaryota</taxon>
        <taxon>Fungi</taxon>
        <taxon>Dikarya</taxon>
        <taxon>Basidiomycota</taxon>
        <taxon>Pucciniomycotina</taxon>
        <taxon>Pucciniomycetes</taxon>
        <taxon>Pucciniales</taxon>
        <taxon>Pucciniaceae</taxon>
        <taxon>Puccinia</taxon>
    </lineage>
</organism>
<reference evidence="2 3" key="1">
    <citation type="submission" date="2019-05" db="EMBL/GenBank/DDBJ databases">
        <title>Emergence of the Ug99 lineage of the wheat stem rust pathogen through somatic hybridization.</title>
        <authorList>
            <person name="Li F."/>
            <person name="Upadhyaya N.M."/>
            <person name="Sperschneider J."/>
            <person name="Matny O."/>
            <person name="Nguyen-Phuc H."/>
            <person name="Mago R."/>
            <person name="Raley C."/>
            <person name="Miller M.E."/>
            <person name="Silverstein K.A.T."/>
            <person name="Henningsen E."/>
            <person name="Hirsch C.D."/>
            <person name="Visser B."/>
            <person name="Pretorius Z.A."/>
            <person name="Steffenson B.J."/>
            <person name="Schwessinger B."/>
            <person name="Dodds P.N."/>
            <person name="Figueroa M."/>
        </authorList>
    </citation>
    <scope>NUCLEOTIDE SEQUENCE [LARGE SCALE GENOMIC DNA]</scope>
    <source>
        <strain evidence="2">21-0</strain>
    </source>
</reference>
<name>A0A5B0QP34_PUCGR</name>
<protein>
    <submittedName>
        <fullName evidence="2">Uncharacterized protein</fullName>
    </submittedName>
</protein>
<keyword evidence="3" id="KW-1185">Reference proteome</keyword>
<evidence type="ECO:0000313" key="2">
    <source>
        <dbReference type="EMBL" id="KAA1114910.1"/>
    </source>
</evidence>
<keyword evidence="1" id="KW-0732">Signal</keyword>
<feature type="signal peptide" evidence="1">
    <location>
        <begin position="1"/>
        <end position="17"/>
    </location>
</feature>
<dbReference type="PROSITE" id="PS51257">
    <property type="entry name" value="PROKAR_LIPOPROTEIN"/>
    <property type="match status" value="1"/>
</dbReference>
<evidence type="ECO:0000313" key="3">
    <source>
        <dbReference type="Proteomes" id="UP000324748"/>
    </source>
</evidence>
<dbReference type="AlphaFoldDB" id="A0A5B0QP34"/>
<evidence type="ECO:0000256" key="1">
    <source>
        <dbReference type="SAM" id="SignalP"/>
    </source>
</evidence>
<gene>
    <name evidence="2" type="ORF">PGT21_027068</name>
</gene>
<proteinExistence type="predicted"/>
<accession>A0A5B0QP34</accession>
<sequence length="594" mass="69669">MHSKSVLMSLLITATSCMEHLANLEVETSEASGVHAPIYAPEKLAVLSHTSVPEFPDNPPSTIPVPEKLQSLAHTGETYLKETTVVEDFQRNALTLEHLSKEQYSKLQKNWAENTEKVKRLAESSEEILNSQLEVNKQFLWMENFKSESQEHPNLSESRAIVELLIQKVSVLKQLRLLELGKLDPLMVTKLIREEKKDDSDIKDWIEHLLEIIEAPKTMKIWKKFFRSFLDEIKGLVVDEDNPFKSFEEEFNSKDYTIPTWSYVLKHINFLYRNGFINQEEFRQIFHDKKFVQQLVYYASHTLGDLNGPESVSKHWGWLSFNDSFEDLGPKDENILTYYSLVRKMQRLGVQLGLDQSYPDWETITKDLLSHNYIIELTSNDRKHSIKTKTVNSKNPSNYPYELKNDFANIVKLFEHIDSGKADVEDLETLSRKNEEDARNLIHLNLENQTHLSAAMFQFIDFLEKNFARNIIKELVKTPEELKMFEYKKTFMLSFSRMSASIELTESYWYYLKNLEGNAISKGLSKLKKMKSELHDHEDEFLQLCFKANEDGKIFEWFTSHKVLYHFFRHSKLYKSYWSYHDELEKFISKSSGV</sequence>